<evidence type="ECO:0000313" key="2">
    <source>
        <dbReference type="Proteomes" id="UP000199608"/>
    </source>
</evidence>
<sequence>METMAGKIRALLTRLSRDSEIVTAQALAWELGLITREEKLPMYGTLKDMRDRGELIDTGKKGEYRFKPAKKKYLRTVMWRLLRARQIVTVEDLMELAGVSEEYAKEWLRMLTRQDIVKQMKAGVFKLVADPVVEPLNTDRAERLRDLRKRKKAMAALDKASKAIDTAKKALSEDQ</sequence>
<proteinExistence type="predicted"/>
<gene>
    <name evidence="1" type="ORF">SAMN04487931_10663</name>
</gene>
<protein>
    <submittedName>
        <fullName evidence="1">Uncharacterized protein</fullName>
    </submittedName>
</protein>
<keyword evidence="2" id="KW-1185">Reference proteome</keyword>
<dbReference type="RefSeq" id="WP_139169015.1">
    <property type="nucleotide sequence ID" value="NZ_FNLL01000006.1"/>
</dbReference>
<reference evidence="2" key="1">
    <citation type="submission" date="2016-10" db="EMBL/GenBank/DDBJ databases">
        <authorList>
            <person name="Varghese N."/>
            <person name="Submissions S."/>
        </authorList>
    </citation>
    <scope>NUCLEOTIDE SEQUENCE [LARGE SCALE GENOMIC DNA]</scope>
    <source>
        <strain evidence="2">DSM 3384</strain>
    </source>
</reference>
<dbReference type="EMBL" id="FNLL01000006">
    <property type="protein sequence ID" value="SDU27247.1"/>
    <property type="molecule type" value="Genomic_DNA"/>
</dbReference>
<name>A0A1H2H5T8_9BACT</name>
<accession>A0A1H2H5T8</accession>
<organism evidence="1 2">
    <name type="scientific">Desulfobacula phenolica</name>
    <dbReference type="NCBI Taxonomy" id="90732"/>
    <lineage>
        <taxon>Bacteria</taxon>
        <taxon>Pseudomonadati</taxon>
        <taxon>Thermodesulfobacteriota</taxon>
        <taxon>Desulfobacteria</taxon>
        <taxon>Desulfobacterales</taxon>
        <taxon>Desulfobacteraceae</taxon>
        <taxon>Desulfobacula</taxon>
    </lineage>
</organism>
<evidence type="ECO:0000313" key="1">
    <source>
        <dbReference type="EMBL" id="SDU27247.1"/>
    </source>
</evidence>
<dbReference type="AlphaFoldDB" id="A0A1H2H5T8"/>
<dbReference type="Proteomes" id="UP000199608">
    <property type="component" value="Unassembled WGS sequence"/>
</dbReference>